<reference evidence="1 2" key="1">
    <citation type="submission" date="2020-09" db="EMBL/GenBank/DDBJ databases">
        <title>Dyella sp. 7MK23 isolated from forest soil.</title>
        <authorList>
            <person name="Fu J."/>
        </authorList>
    </citation>
    <scope>NUCLEOTIDE SEQUENCE [LARGE SCALE GENOMIC DNA]</scope>
    <source>
        <strain evidence="1 2">7MK23</strain>
    </source>
</reference>
<organism evidence="1 2">
    <name type="scientific">Dyella acidiphila</name>
    <dbReference type="NCBI Taxonomy" id="2775866"/>
    <lineage>
        <taxon>Bacteria</taxon>
        <taxon>Pseudomonadati</taxon>
        <taxon>Pseudomonadota</taxon>
        <taxon>Gammaproteobacteria</taxon>
        <taxon>Lysobacterales</taxon>
        <taxon>Rhodanobacteraceae</taxon>
        <taxon>Dyella</taxon>
    </lineage>
</organism>
<dbReference type="EMBL" id="JACZZA010000001">
    <property type="protein sequence ID" value="MBE1159629.1"/>
    <property type="molecule type" value="Genomic_DNA"/>
</dbReference>
<sequence>MSEQEMLETIKRSEDICSAMVGAMKALEYGVRTLIATHPDPELMKHTWHDLLSDLPDRHQDTSAPNPQLFNATMSAMLGVLTGQIDLAARP</sequence>
<dbReference type="Proteomes" id="UP000651010">
    <property type="component" value="Unassembled WGS sequence"/>
</dbReference>
<keyword evidence="2" id="KW-1185">Reference proteome</keyword>
<evidence type="ECO:0000313" key="1">
    <source>
        <dbReference type="EMBL" id="MBE1159629.1"/>
    </source>
</evidence>
<dbReference type="RefSeq" id="WP_192554442.1">
    <property type="nucleotide sequence ID" value="NZ_JACZZA010000001.1"/>
</dbReference>
<gene>
    <name evidence="1" type="ORF">IGX34_04470</name>
</gene>
<evidence type="ECO:0000313" key="2">
    <source>
        <dbReference type="Proteomes" id="UP000651010"/>
    </source>
</evidence>
<name>A0ABR9G6F6_9GAMM</name>
<comment type="caution">
    <text evidence="1">The sequence shown here is derived from an EMBL/GenBank/DDBJ whole genome shotgun (WGS) entry which is preliminary data.</text>
</comment>
<accession>A0ABR9G6F6</accession>
<protein>
    <submittedName>
        <fullName evidence="1">Uncharacterized protein</fullName>
    </submittedName>
</protein>
<proteinExistence type="predicted"/>